<evidence type="ECO:0000313" key="3">
    <source>
        <dbReference type="EMBL" id="OMJ07339.1"/>
    </source>
</evidence>
<dbReference type="EMBL" id="LSSN01006069">
    <property type="protein sequence ID" value="OMJ07339.1"/>
    <property type="molecule type" value="Genomic_DNA"/>
</dbReference>
<evidence type="ECO:0000256" key="1">
    <source>
        <dbReference type="ARBA" id="ARBA00022737"/>
    </source>
</evidence>
<dbReference type="Pfam" id="PF13041">
    <property type="entry name" value="PPR_2"/>
    <property type="match status" value="1"/>
</dbReference>
<organism evidence="3 4">
    <name type="scientific">Smittium culicis</name>
    <dbReference type="NCBI Taxonomy" id="133412"/>
    <lineage>
        <taxon>Eukaryota</taxon>
        <taxon>Fungi</taxon>
        <taxon>Fungi incertae sedis</taxon>
        <taxon>Zoopagomycota</taxon>
        <taxon>Kickxellomycotina</taxon>
        <taxon>Harpellomycetes</taxon>
        <taxon>Harpellales</taxon>
        <taxon>Legeriomycetaceae</taxon>
        <taxon>Smittium</taxon>
    </lineage>
</organism>
<protein>
    <recommendedName>
        <fullName evidence="5">Pentatricopeptide repeat-containing protein</fullName>
    </recommendedName>
</protein>
<dbReference type="GO" id="GO:0003729">
    <property type="term" value="F:mRNA binding"/>
    <property type="evidence" value="ECO:0007669"/>
    <property type="project" value="TreeGrafter"/>
</dbReference>
<dbReference type="OrthoDB" id="185373at2759"/>
<name>A0A1R1WY71_9FUNG</name>
<dbReference type="PROSITE" id="PS51375">
    <property type="entry name" value="PPR"/>
    <property type="match status" value="1"/>
</dbReference>
<dbReference type="Gene3D" id="1.25.40.10">
    <property type="entry name" value="Tetratricopeptide repeat domain"/>
    <property type="match status" value="1"/>
</dbReference>
<reference evidence="3 4" key="1">
    <citation type="submission" date="2017-01" db="EMBL/GenBank/DDBJ databases">
        <authorList>
            <person name="Mah S.A."/>
            <person name="Swanson W.J."/>
            <person name="Moy G.W."/>
            <person name="Vacquier V.D."/>
        </authorList>
    </citation>
    <scope>NUCLEOTIDE SEQUENCE [LARGE SCALE GENOMIC DNA]</scope>
    <source>
        <strain evidence="3 4">GSMNP</strain>
    </source>
</reference>
<evidence type="ECO:0008006" key="5">
    <source>
        <dbReference type="Google" id="ProtNLM"/>
    </source>
</evidence>
<comment type="caution">
    <text evidence="3">The sequence shown here is derived from an EMBL/GenBank/DDBJ whole genome shotgun (WGS) entry which is preliminary data.</text>
</comment>
<dbReference type="InterPro" id="IPR002885">
    <property type="entry name" value="PPR_rpt"/>
</dbReference>
<dbReference type="STRING" id="133412.A0A1R1WY71"/>
<accession>A0A1R1WY71</accession>
<dbReference type="PANTHER" id="PTHR47933">
    <property type="entry name" value="PENTATRICOPEPTIDE REPEAT-CONTAINING PROTEIN 1, MITOCHONDRIAL"/>
    <property type="match status" value="1"/>
</dbReference>
<evidence type="ECO:0000313" key="4">
    <source>
        <dbReference type="Proteomes" id="UP000187283"/>
    </source>
</evidence>
<feature type="repeat" description="PPR" evidence="2">
    <location>
        <begin position="276"/>
        <end position="310"/>
    </location>
</feature>
<dbReference type="Proteomes" id="UP000187283">
    <property type="component" value="Unassembled WGS sequence"/>
</dbReference>
<gene>
    <name evidence="3" type="ORF">AYI70_g12259</name>
</gene>
<evidence type="ECO:0000256" key="2">
    <source>
        <dbReference type="PROSITE-ProRule" id="PRU00708"/>
    </source>
</evidence>
<dbReference type="NCBIfam" id="TIGR00756">
    <property type="entry name" value="PPR"/>
    <property type="match status" value="1"/>
</dbReference>
<proteinExistence type="predicted"/>
<dbReference type="InterPro" id="IPR011990">
    <property type="entry name" value="TPR-like_helical_dom_sf"/>
</dbReference>
<sequence>MKTLLNWLPLLSINQFDRSVAYYSFKSLSYLSAQNYRPFLSSKASFKYNKNILLETSNDYERLLENHIKPEAQIKGGSNSLNNVSGPNLITYHTPLPIHFGNDSNYNTIVSDLIMCFESLSINADLELLNTYLHAYFSSLPLSKGISPNPKNWFFWFEKYRIAPDVVSYTIILNYIASKKLYNTANSLFTMMKLGKGVFPIDLLDLKIHTPDRIPTNEIVGENIQGFNSITTPKQLADNNRLNLSSRSHNSYLYNINSALNFPGAQKKVKPLPKPNSVTYGVIIKMFVGQGNVDKVVEIYEEMTSNGIYPTSRLVNIIVFLLVKHNRLESAINFWQNHKQFINRSEPHRLHSNKKSRMHRLYKYLYNEKPVFDPNFLDFIGTDFFLARQVAPKLISSCFDRKVEILPVVQKILGLNIENYPRERYMENRIRIIMALYFFLDFNREFPTLFHGSLGSKVFNSIFKFSLKNHHQYLCQGKFYR</sequence>
<keyword evidence="1" id="KW-0677">Repeat</keyword>
<dbReference type="InterPro" id="IPR051240">
    <property type="entry name" value="Mito_RNA-Proc/Resp"/>
</dbReference>
<keyword evidence="4" id="KW-1185">Reference proteome</keyword>
<dbReference type="AlphaFoldDB" id="A0A1R1WY71"/>